<keyword evidence="10" id="KW-1185">Reference proteome</keyword>
<evidence type="ECO:0000256" key="4">
    <source>
        <dbReference type="ARBA" id="ARBA00022729"/>
    </source>
</evidence>
<evidence type="ECO:0000313" key="9">
    <source>
        <dbReference type="EMBL" id="GAE95478.1"/>
    </source>
</evidence>
<dbReference type="Pfam" id="PF01547">
    <property type="entry name" value="SBP_bac_1"/>
    <property type="match status" value="1"/>
</dbReference>
<keyword evidence="3" id="KW-0813">Transport</keyword>
<name>W4VQZ0_9BACI</name>
<proteinExistence type="inferred from homology"/>
<comment type="function">
    <text evidence="5">Part of a binding-protein-dependent transport system for a sugar.</text>
</comment>
<protein>
    <recommendedName>
        <fullName evidence="6">Probable sugar-binding periplasmic protein</fullName>
    </recommendedName>
</protein>
<reference evidence="9 10" key="1">
    <citation type="journal article" date="2014" name="Genome Announc.">
        <title>Draft Genome Sequence of the Boron-Tolerant and Moderately Halotolerant Bacterium Gracilibacillus boraciitolerans JCM 21714T.</title>
        <authorList>
            <person name="Ahmed I."/>
            <person name="Oshima K."/>
            <person name="Suda W."/>
            <person name="Kitamura K."/>
            <person name="Iida T."/>
            <person name="Ohmori Y."/>
            <person name="Fujiwara T."/>
            <person name="Hattori M."/>
            <person name="Ohkuma M."/>
        </authorList>
    </citation>
    <scope>NUCLEOTIDE SEQUENCE [LARGE SCALE GENOMIC DNA]</scope>
    <source>
        <strain evidence="9 10">JCM 21714</strain>
    </source>
</reference>
<evidence type="ECO:0000256" key="1">
    <source>
        <dbReference type="ARBA" id="ARBA00004196"/>
    </source>
</evidence>
<evidence type="ECO:0000256" key="2">
    <source>
        <dbReference type="ARBA" id="ARBA00008520"/>
    </source>
</evidence>
<dbReference type="eggNOG" id="COG1653">
    <property type="taxonomic scope" value="Bacteria"/>
</dbReference>
<dbReference type="PANTHER" id="PTHR43649">
    <property type="entry name" value="ARABINOSE-BINDING PROTEIN-RELATED"/>
    <property type="match status" value="1"/>
</dbReference>
<evidence type="ECO:0000256" key="7">
    <source>
        <dbReference type="SAM" id="MobiDB-lite"/>
    </source>
</evidence>
<dbReference type="GO" id="GO:0030313">
    <property type="term" value="C:cell envelope"/>
    <property type="evidence" value="ECO:0007669"/>
    <property type="project" value="UniProtKB-SubCell"/>
</dbReference>
<dbReference type="SUPFAM" id="SSF53850">
    <property type="entry name" value="Periplasmic binding protein-like II"/>
    <property type="match status" value="1"/>
</dbReference>
<feature type="compositionally biased region" description="Acidic residues" evidence="7">
    <location>
        <begin position="26"/>
        <end position="55"/>
    </location>
</feature>
<dbReference type="Gene3D" id="3.40.190.10">
    <property type="entry name" value="Periplasmic binding protein-like II"/>
    <property type="match status" value="2"/>
</dbReference>
<sequence length="446" mass="48547">MLKKSLALLLMLILAVALVACGGDQDTTEDAGGTDETTDDTGGEETTDEGDAAAEDDGGKVEIFSWWTGAGEEDALLALIDLFKEQHPDIEVENAAVAGGAGTNAKAVLAARMQGNDPPSTFQVHGGAELNESWVAADLMQPMNDFYEENELMDKFPEELIDLVSKDGNIYSVPVNIHRGNVMFYNKVIFEENGIEEPTTLDEFVDVLAQLQDAGVTPLALGDKEAWTATQIFENLLLATLGADDYKALWNGEVGFDDDRVREAAEHFKTILGYVNEDHASRNWQDASQLVGEGEAAMTNMGDWAKGYFSNDLNLAVNEDYGYFAFPGTTEDFMVVTDTFGLPKGIENTETVKEFLKVLASVEGQDTFNTLKGSIPARVDADKSKYDEYGTDAMEDFQNNNLTPSLAHGSAAAEGFLTKVNQEVNIFVTQQDVDQFIEKLQAAGEM</sequence>
<gene>
    <name evidence="9" type="ORF">JCM21714_4740</name>
</gene>
<evidence type="ECO:0000313" key="10">
    <source>
        <dbReference type="Proteomes" id="UP000019102"/>
    </source>
</evidence>
<evidence type="ECO:0000256" key="5">
    <source>
        <dbReference type="ARBA" id="ARBA00049629"/>
    </source>
</evidence>
<dbReference type="InterPro" id="IPR050490">
    <property type="entry name" value="Bact_solute-bd_prot1"/>
</dbReference>
<dbReference type="OrthoDB" id="9798191at2"/>
<evidence type="ECO:0000256" key="6">
    <source>
        <dbReference type="ARBA" id="ARBA00049753"/>
    </source>
</evidence>
<dbReference type="InterPro" id="IPR006059">
    <property type="entry name" value="SBP"/>
</dbReference>
<dbReference type="Proteomes" id="UP000019102">
    <property type="component" value="Unassembled WGS sequence"/>
</dbReference>
<keyword evidence="4 8" id="KW-0732">Signal</keyword>
<dbReference type="PANTHER" id="PTHR43649:SF28">
    <property type="entry name" value="BINDING PROTEIN COMPONENT OF ABC SUGAR TRANSPORTER-RELATED"/>
    <property type="match status" value="1"/>
</dbReference>
<evidence type="ECO:0000256" key="8">
    <source>
        <dbReference type="SAM" id="SignalP"/>
    </source>
</evidence>
<dbReference type="STRING" id="1298598.JCM21714_4740"/>
<feature type="chain" id="PRO_5038958167" description="Probable sugar-binding periplasmic protein" evidence="8">
    <location>
        <begin position="23"/>
        <end position="446"/>
    </location>
</feature>
<comment type="caution">
    <text evidence="9">The sequence shown here is derived from an EMBL/GenBank/DDBJ whole genome shotgun (WGS) entry which is preliminary data.</text>
</comment>
<organism evidence="9 10">
    <name type="scientific">Gracilibacillus boraciitolerans JCM 21714</name>
    <dbReference type="NCBI Taxonomy" id="1298598"/>
    <lineage>
        <taxon>Bacteria</taxon>
        <taxon>Bacillati</taxon>
        <taxon>Bacillota</taxon>
        <taxon>Bacilli</taxon>
        <taxon>Bacillales</taxon>
        <taxon>Bacillaceae</taxon>
        <taxon>Gracilibacillus</taxon>
    </lineage>
</organism>
<comment type="similarity">
    <text evidence="2">Belongs to the bacterial solute-binding protein 1 family.</text>
</comment>
<dbReference type="PROSITE" id="PS51257">
    <property type="entry name" value="PROKAR_LIPOPROTEIN"/>
    <property type="match status" value="1"/>
</dbReference>
<dbReference type="AlphaFoldDB" id="W4VQZ0"/>
<feature type="signal peptide" evidence="8">
    <location>
        <begin position="1"/>
        <end position="22"/>
    </location>
</feature>
<feature type="region of interest" description="Disordered" evidence="7">
    <location>
        <begin position="25"/>
        <end position="55"/>
    </location>
</feature>
<accession>W4VQZ0</accession>
<comment type="subcellular location">
    <subcellularLocation>
        <location evidence="1">Cell envelope</location>
    </subcellularLocation>
</comment>
<evidence type="ECO:0000256" key="3">
    <source>
        <dbReference type="ARBA" id="ARBA00022448"/>
    </source>
</evidence>
<dbReference type="RefSeq" id="WP_035726398.1">
    <property type="nucleotide sequence ID" value="NZ_BAVS01000066.1"/>
</dbReference>
<dbReference type="EMBL" id="BAVS01000066">
    <property type="protein sequence ID" value="GAE95478.1"/>
    <property type="molecule type" value="Genomic_DNA"/>
</dbReference>